<protein>
    <recommendedName>
        <fullName evidence="3">Carboxymuconolactone decarboxylase family protein</fullName>
    </recommendedName>
</protein>
<organism evidence="1 2">
    <name type="scientific">Clostridium beijerinckii</name>
    <name type="common">Clostridium MP</name>
    <dbReference type="NCBI Taxonomy" id="1520"/>
    <lineage>
        <taxon>Bacteria</taxon>
        <taxon>Bacillati</taxon>
        <taxon>Bacillota</taxon>
        <taxon>Clostridia</taxon>
        <taxon>Eubacteriales</taxon>
        <taxon>Clostridiaceae</taxon>
        <taxon>Clostridium</taxon>
    </lineage>
</organism>
<dbReference type="SUPFAM" id="SSF69118">
    <property type="entry name" value="AhpD-like"/>
    <property type="match status" value="1"/>
</dbReference>
<proteinExistence type="predicted"/>
<name>A0A1S9N4X6_CLOBE</name>
<dbReference type="Proteomes" id="UP000190959">
    <property type="component" value="Unassembled WGS sequence"/>
</dbReference>
<accession>A0A1S9N4X6</accession>
<dbReference type="EMBL" id="MWMH01000005">
    <property type="protein sequence ID" value="OOP72530.1"/>
    <property type="molecule type" value="Genomic_DNA"/>
</dbReference>
<dbReference type="PANTHER" id="PTHR34846:SF10">
    <property type="entry name" value="CYTOPLASMIC PROTEIN"/>
    <property type="match status" value="1"/>
</dbReference>
<comment type="caution">
    <text evidence="1">The sequence shown here is derived from an EMBL/GenBank/DDBJ whole genome shotgun (WGS) entry which is preliminary data.</text>
</comment>
<dbReference type="InterPro" id="IPR029032">
    <property type="entry name" value="AhpD-like"/>
</dbReference>
<gene>
    <name evidence="1" type="ORF">CBEIBR21_16515</name>
</gene>
<evidence type="ECO:0000313" key="2">
    <source>
        <dbReference type="Proteomes" id="UP000190959"/>
    </source>
</evidence>
<dbReference type="Gene3D" id="1.20.1290.10">
    <property type="entry name" value="AhpD-like"/>
    <property type="match status" value="1"/>
</dbReference>
<reference evidence="1 2" key="1">
    <citation type="submission" date="2017-02" db="EMBL/GenBank/DDBJ databases">
        <title>Genome sequence of Clostridium beijerinckii Br21.</title>
        <authorList>
            <person name="Fonseca B.C."/>
            <person name="Guazzaroni M.E."/>
            <person name="Riano-Pachon D.M."/>
            <person name="Reginatto V."/>
        </authorList>
    </citation>
    <scope>NUCLEOTIDE SEQUENCE [LARGE SCALE GENOMIC DNA]</scope>
    <source>
        <strain evidence="1 2">Br21</strain>
    </source>
</reference>
<dbReference type="PANTHER" id="PTHR34846">
    <property type="entry name" value="4-CARBOXYMUCONOLACTONE DECARBOXYLASE FAMILY PROTEIN (AFU_ORTHOLOGUE AFUA_6G11590)"/>
    <property type="match status" value="1"/>
</dbReference>
<evidence type="ECO:0008006" key="3">
    <source>
        <dbReference type="Google" id="ProtNLM"/>
    </source>
</evidence>
<sequence>MQDKKVNAFINPPKKIPLFLKIGIYISKKVTKRDLLVPKLLAWYPKVAISSGILESMVAHGKGELNKRILKLVRIQTSLSVSCPFCIDMNSFEYEEDGITKEEMYCLTGKYNINDVHTFNIREKLAIEYTKFISQTPIKVPKEFMEKVKLNFTEREIVILASTVAQVNYWARLIQALGVPPAGFSDKCDI</sequence>
<evidence type="ECO:0000313" key="1">
    <source>
        <dbReference type="EMBL" id="OOP72530.1"/>
    </source>
</evidence>
<dbReference type="RefSeq" id="WP_078116315.1">
    <property type="nucleotide sequence ID" value="NZ_MWMH01000005.1"/>
</dbReference>
<dbReference type="AlphaFoldDB" id="A0A1S9N4X6"/>